<evidence type="ECO:0000256" key="5">
    <source>
        <dbReference type="ARBA" id="ARBA00022989"/>
    </source>
</evidence>
<dbReference type="Pfam" id="PF13855">
    <property type="entry name" value="LRR_8"/>
    <property type="match status" value="1"/>
</dbReference>
<dbReference type="EMBL" id="JAAALK010000288">
    <property type="protein sequence ID" value="KAG8052000.1"/>
    <property type="molecule type" value="Genomic_DNA"/>
</dbReference>
<dbReference type="InterPro" id="IPR001611">
    <property type="entry name" value="Leu-rich_rpt"/>
</dbReference>
<dbReference type="GO" id="GO:0004674">
    <property type="term" value="F:protein serine/threonine kinase activity"/>
    <property type="evidence" value="ECO:0007669"/>
    <property type="project" value="UniProtKB-EC"/>
</dbReference>
<comment type="caution">
    <text evidence="10">The sequence shown here is derived from an EMBL/GenBank/DDBJ whole genome shotgun (WGS) entry which is preliminary data.</text>
</comment>
<dbReference type="OrthoDB" id="685357at2759"/>
<keyword evidence="5" id="KW-1133">Transmembrane helix</keyword>
<keyword evidence="4" id="KW-0732">Signal</keyword>
<keyword evidence="3" id="KW-0812">Transmembrane</keyword>
<evidence type="ECO:0000313" key="11">
    <source>
        <dbReference type="Proteomes" id="UP000729402"/>
    </source>
</evidence>
<dbReference type="PROSITE" id="PS51450">
    <property type="entry name" value="LRR"/>
    <property type="match status" value="1"/>
</dbReference>
<evidence type="ECO:0000256" key="2">
    <source>
        <dbReference type="ARBA" id="ARBA00022475"/>
    </source>
</evidence>
<feature type="domain" description="Brassinosteroid receptor BRI1 island" evidence="9">
    <location>
        <begin position="12"/>
        <end position="63"/>
    </location>
</feature>
<dbReference type="AlphaFoldDB" id="A0A8J5RZQ8"/>
<name>A0A8J5RZQ8_ZIZPA</name>
<evidence type="ECO:0000256" key="6">
    <source>
        <dbReference type="ARBA" id="ARBA00023136"/>
    </source>
</evidence>
<reference evidence="10" key="1">
    <citation type="journal article" date="2021" name="bioRxiv">
        <title>Whole Genome Assembly and Annotation of Northern Wild Rice, Zizania palustris L., Supports a Whole Genome Duplication in the Zizania Genus.</title>
        <authorList>
            <person name="Haas M."/>
            <person name="Kono T."/>
            <person name="Macchietto M."/>
            <person name="Millas R."/>
            <person name="McGilp L."/>
            <person name="Shao M."/>
            <person name="Duquette J."/>
            <person name="Hirsch C.N."/>
            <person name="Kimball J."/>
        </authorList>
    </citation>
    <scope>NUCLEOTIDE SEQUENCE</scope>
    <source>
        <tissue evidence="10">Fresh leaf tissue</tissue>
    </source>
</reference>
<evidence type="ECO:0000256" key="1">
    <source>
        <dbReference type="ARBA" id="ARBA00004251"/>
    </source>
</evidence>
<sequence length="192" mass="21739">MPSTMFTSTLAHKFGYLRNDELRISQCHDTGSLLYLRGIRSDDLNWMPTNKTWNHTRMYIRNTDIFITSSSIILLDLSFNQFDSEIPKELGSLYCPMIMNLGHNWLFGVISAEIAEAKKLAVLDLSHNELERPIPNMFSSLSLSDINLSNNQLNGSIPELGTLVTFPQSHSGRKPIEKEEVQGRCCKGRFAA</sequence>
<comment type="subcellular location">
    <subcellularLocation>
        <location evidence="1">Cell membrane</location>
        <topology evidence="1">Single-pass type I membrane protein</topology>
    </subcellularLocation>
</comment>
<proteinExistence type="predicted"/>
<organism evidence="10 11">
    <name type="scientific">Zizania palustris</name>
    <name type="common">Northern wild rice</name>
    <dbReference type="NCBI Taxonomy" id="103762"/>
    <lineage>
        <taxon>Eukaryota</taxon>
        <taxon>Viridiplantae</taxon>
        <taxon>Streptophyta</taxon>
        <taxon>Embryophyta</taxon>
        <taxon>Tracheophyta</taxon>
        <taxon>Spermatophyta</taxon>
        <taxon>Magnoliopsida</taxon>
        <taxon>Liliopsida</taxon>
        <taxon>Poales</taxon>
        <taxon>Poaceae</taxon>
        <taxon>BOP clade</taxon>
        <taxon>Oryzoideae</taxon>
        <taxon>Oryzeae</taxon>
        <taxon>Zizaniinae</taxon>
        <taxon>Zizania</taxon>
    </lineage>
</organism>
<dbReference type="Proteomes" id="UP000729402">
    <property type="component" value="Unassembled WGS sequence"/>
</dbReference>
<evidence type="ECO:0000259" key="9">
    <source>
        <dbReference type="Pfam" id="PF20141"/>
    </source>
</evidence>
<dbReference type="Pfam" id="PF20141">
    <property type="entry name" value="Island"/>
    <property type="match status" value="1"/>
</dbReference>
<evidence type="ECO:0000313" key="10">
    <source>
        <dbReference type="EMBL" id="KAG8052000.1"/>
    </source>
</evidence>
<keyword evidence="2" id="KW-1003">Cell membrane</keyword>
<protein>
    <recommendedName>
        <fullName evidence="9">Brassinosteroid receptor BRI1 island domain-containing protein</fullName>
    </recommendedName>
</protein>
<reference evidence="10" key="2">
    <citation type="submission" date="2021-02" db="EMBL/GenBank/DDBJ databases">
        <authorList>
            <person name="Kimball J.A."/>
            <person name="Haas M.W."/>
            <person name="Macchietto M."/>
            <person name="Kono T."/>
            <person name="Duquette J."/>
            <person name="Shao M."/>
        </authorList>
    </citation>
    <scope>NUCLEOTIDE SEQUENCE</scope>
    <source>
        <tissue evidence="10">Fresh leaf tissue</tissue>
    </source>
</reference>
<dbReference type="InterPro" id="IPR046956">
    <property type="entry name" value="RLP23-like"/>
</dbReference>
<evidence type="ECO:0000256" key="3">
    <source>
        <dbReference type="ARBA" id="ARBA00022692"/>
    </source>
</evidence>
<evidence type="ECO:0000256" key="7">
    <source>
        <dbReference type="ARBA" id="ARBA00023170"/>
    </source>
</evidence>
<dbReference type="PANTHER" id="PTHR48063">
    <property type="entry name" value="LRR RECEPTOR-LIKE KINASE"/>
    <property type="match status" value="1"/>
</dbReference>
<keyword evidence="7" id="KW-0675">Receptor</keyword>
<dbReference type="InterPro" id="IPR045381">
    <property type="entry name" value="BRI1_island_dom"/>
</dbReference>
<keyword evidence="11" id="KW-1185">Reference proteome</keyword>
<evidence type="ECO:0000256" key="4">
    <source>
        <dbReference type="ARBA" id="ARBA00022729"/>
    </source>
</evidence>
<accession>A0A8J5RZQ8</accession>
<dbReference type="Pfam" id="PF00560">
    <property type="entry name" value="LRR_1"/>
    <property type="match status" value="1"/>
</dbReference>
<keyword evidence="6" id="KW-0472">Membrane</keyword>
<gene>
    <name evidence="10" type="ORF">GUJ93_ZPchr0001g31715</name>
</gene>
<evidence type="ECO:0000256" key="8">
    <source>
        <dbReference type="ARBA" id="ARBA00023180"/>
    </source>
</evidence>
<dbReference type="GO" id="GO:0005886">
    <property type="term" value="C:plasma membrane"/>
    <property type="evidence" value="ECO:0007669"/>
    <property type="project" value="UniProtKB-SubCell"/>
</dbReference>
<keyword evidence="8" id="KW-0325">Glycoprotein</keyword>